<dbReference type="AlphaFoldDB" id="G2J859"/>
<keyword evidence="3" id="KW-0472">Membrane</keyword>
<accession>G2J859</accession>
<feature type="transmembrane region" description="Helical" evidence="3">
    <location>
        <begin position="55"/>
        <end position="72"/>
    </location>
</feature>
<keyword evidence="3" id="KW-0812">Transmembrane</keyword>
<protein>
    <submittedName>
        <fullName evidence="4">TraP-like type IV secretion system protein (IcmG)</fullName>
    </submittedName>
</protein>
<feature type="coiled-coil region" evidence="1">
    <location>
        <begin position="170"/>
        <end position="204"/>
    </location>
</feature>
<keyword evidence="1" id="KW-0175">Coiled coil</keyword>
<dbReference type="STRING" id="1070319.CAGGBEG34_190128"/>
<reference evidence="4 5" key="1">
    <citation type="submission" date="2011-08" db="EMBL/GenBank/DDBJ databases">
        <title>The genome of the obligate endobacterium of an arbuscular mycorrhizal fungus reveals an interphylum network of nutritional interactions.</title>
        <authorList>
            <person name="Ghignone S."/>
            <person name="Salvioli A."/>
            <person name="Anca I."/>
            <person name="Lumini E."/>
            <person name="Ortu G."/>
            <person name="Petiti L."/>
            <person name="Cruveiller S."/>
            <person name="Bianciotto V."/>
            <person name="Piffanelli P."/>
            <person name="Lanfranco L."/>
            <person name="Bonfante P."/>
        </authorList>
    </citation>
    <scope>NUCLEOTIDE SEQUENCE [LARGE SCALE GENOMIC DNA]</scope>
    <source>
        <strain evidence="4 5">BEG34</strain>
    </source>
</reference>
<keyword evidence="5" id="KW-1185">Reference proteome</keyword>
<proteinExistence type="predicted"/>
<evidence type="ECO:0000313" key="5">
    <source>
        <dbReference type="Proteomes" id="UP000054051"/>
    </source>
</evidence>
<evidence type="ECO:0000256" key="2">
    <source>
        <dbReference type="SAM" id="MobiDB-lite"/>
    </source>
</evidence>
<dbReference type="RefSeq" id="WP_006682212.1">
    <property type="nucleotide sequence ID" value="NZ_CAFB01000035.1"/>
</dbReference>
<feature type="compositionally biased region" description="Polar residues" evidence="2">
    <location>
        <begin position="101"/>
        <end position="141"/>
    </location>
</feature>
<comment type="caution">
    <text evidence="4">The sequence shown here is derived from an EMBL/GenBank/DDBJ whole genome shotgun (WGS) entry which is preliminary data.</text>
</comment>
<dbReference type="Proteomes" id="UP000054051">
    <property type="component" value="Unassembled WGS sequence"/>
</dbReference>
<evidence type="ECO:0000313" key="4">
    <source>
        <dbReference type="EMBL" id="CCD28956.1"/>
    </source>
</evidence>
<feature type="region of interest" description="Disordered" evidence="2">
    <location>
        <begin position="96"/>
        <end position="166"/>
    </location>
</feature>
<sequence>MTSDHFASHLDETPASTAHADRLTDERPPESPTSDAVDETSQHAAAQQKRRLPKWLWVTGTIAIFVVGGVGYKKWSGTRHAHPSLAESMPAARFDPANARSAVSGSQGGMMTSTLSQEAQPVSNPTHEATETPQQGTQDGTAANRAAVSVNTETAQASAAPAPLVNEEMRASMQAALDAKEREIAQLKKALADARRSAARATHAAKRARRTRAHVKPRQSSEVMLGFHIKQIIPGQGWVEDEETGRQIIVSVGDSISGAAVTKIDAERYEIQTTAGAIQF</sequence>
<dbReference type="EMBL" id="CAFB01000035">
    <property type="protein sequence ID" value="CCD28956.1"/>
    <property type="molecule type" value="Genomic_DNA"/>
</dbReference>
<name>G2J859_9BURK</name>
<feature type="compositionally biased region" description="Basic and acidic residues" evidence="2">
    <location>
        <begin position="1"/>
        <end position="12"/>
    </location>
</feature>
<dbReference type="OrthoDB" id="8970404at2"/>
<feature type="region of interest" description="Disordered" evidence="2">
    <location>
        <begin position="1"/>
        <end position="50"/>
    </location>
</feature>
<feature type="compositionally biased region" description="Basic and acidic residues" evidence="2">
    <location>
        <begin position="19"/>
        <end position="29"/>
    </location>
</feature>
<evidence type="ECO:0000256" key="1">
    <source>
        <dbReference type="SAM" id="Coils"/>
    </source>
</evidence>
<gene>
    <name evidence="4" type="primary">traP</name>
    <name evidence="4" type="ORF">CAGGBEG34_190128</name>
</gene>
<keyword evidence="3" id="KW-1133">Transmembrane helix</keyword>
<organism evidence="4 5">
    <name type="scientific">Candidatus Glomeribacter gigasporarum BEG34</name>
    <dbReference type="NCBI Taxonomy" id="1070319"/>
    <lineage>
        <taxon>Bacteria</taxon>
        <taxon>Pseudomonadati</taxon>
        <taxon>Pseudomonadota</taxon>
        <taxon>Betaproteobacteria</taxon>
        <taxon>Burkholderiales</taxon>
        <taxon>Burkholderiaceae</taxon>
        <taxon>Candidatus Glomeribacter</taxon>
    </lineage>
</organism>
<evidence type="ECO:0000256" key="3">
    <source>
        <dbReference type="SAM" id="Phobius"/>
    </source>
</evidence>